<accession>A0A923RKA8</accession>
<dbReference type="RefSeq" id="WP_186869799.1">
    <property type="nucleotide sequence ID" value="NZ_JACOOL010000006.1"/>
</dbReference>
<dbReference type="GO" id="GO:0035438">
    <property type="term" value="F:cyclic-di-GMP binding"/>
    <property type="evidence" value="ECO:0007669"/>
    <property type="project" value="InterPro"/>
</dbReference>
<sequence>MKIGVFLTIEAFSIKTNSMEKYRCKIVDKNSNYLYVDYPVHIQTKRTNAGFQIGDIMYAEYNGEDQSVYRFKTEVKDKQRGKIPTLALVIPEKDQVERIQRRQYVRVEAATDVAIHSIEEKFPPFTTVTVDISGGGISVIIPKGTSIMEQEKVTIYLVLHMYSGEYSYLELSGEVVRIIHQEHTANIASIKLNALSEQDKQSIVRYCFEKQREARQKEIQ</sequence>
<dbReference type="EMBL" id="JACOOL010000006">
    <property type="protein sequence ID" value="MBC5637087.1"/>
    <property type="molecule type" value="Genomic_DNA"/>
</dbReference>
<dbReference type="InterPro" id="IPR009926">
    <property type="entry name" value="T3SS_YcgR_PilZN"/>
</dbReference>
<comment type="caution">
    <text evidence="3">The sequence shown here is derived from an EMBL/GenBank/DDBJ whole genome shotgun (WGS) entry which is preliminary data.</text>
</comment>
<evidence type="ECO:0000259" key="1">
    <source>
        <dbReference type="Pfam" id="PF07238"/>
    </source>
</evidence>
<evidence type="ECO:0000313" key="3">
    <source>
        <dbReference type="EMBL" id="MBC5637087.1"/>
    </source>
</evidence>
<feature type="domain" description="Type III secretion system flagellar brake protein YcgR PilZN" evidence="2">
    <location>
        <begin position="14"/>
        <end position="91"/>
    </location>
</feature>
<dbReference type="SUPFAM" id="SSF141371">
    <property type="entry name" value="PilZ domain-like"/>
    <property type="match status" value="1"/>
</dbReference>
<keyword evidence="4" id="KW-1185">Reference proteome</keyword>
<dbReference type="Gene3D" id="2.40.10.220">
    <property type="entry name" value="predicted glycosyltransferase like domains"/>
    <property type="match status" value="1"/>
</dbReference>
<reference evidence="3" key="1">
    <citation type="submission" date="2020-08" db="EMBL/GenBank/DDBJ databases">
        <title>Genome public.</title>
        <authorList>
            <person name="Liu C."/>
            <person name="Sun Q."/>
        </authorList>
    </citation>
    <scope>NUCLEOTIDE SEQUENCE</scope>
    <source>
        <strain evidence="3">BX22</strain>
    </source>
</reference>
<dbReference type="AlphaFoldDB" id="A0A923RKA8"/>
<evidence type="ECO:0000259" key="2">
    <source>
        <dbReference type="Pfam" id="PF12945"/>
    </source>
</evidence>
<organism evidence="3 4">
    <name type="scientific">Ornithinibacillus hominis</name>
    <dbReference type="NCBI Taxonomy" id="2763055"/>
    <lineage>
        <taxon>Bacteria</taxon>
        <taxon>Bacillati</taxon>
        <taxon>Bacillota</taxon>
        <taxon>Bacilli</taxon>
        <taxon>Bacillales</taxon>
        <taxon>Bacillaceae</taxon>
        <taxon>Ornithinibacillus</taxon>
    </lineage>
</organism>
<dbReference type="Pfam" id="PF12945">
    <property type="entry name" value="PilZNR"/>
    <property type="match status" value="1"/>
</dbReference>
<evidence type="ECO:0000313" key="4">
    <source>
        <dbReference type="Proteomes" id="UP000637359"/>
    </source>
</evidence>
<protein>
    <submittedName>
        <fullName evidence="3">PilZ domain-containing protein</fullName>
    </submittedName>
</protein>
<proteinExistence type="predicted"/>
<dbReference type="InterPro" id="IPR009875">
    <property type="entry name" value="PilZ_domain"/>
</dbReference>
<gene>
    <name evidence="3" type="ORF">H8S33_09740</name>
</gene>
<dbReference type="Proteomes" id="UP000637359">
    <property type="component" value="Unassembled WGS sequence"/>
</dbReference>
<name>A0A923RKA8_9BACI</name>
<feature type="domain" description="PilZ" evidence="1">
    <location>
        <begin position="100"/>
        <end position="209"/>
    </location>
</feature>
<dbReference type="Pfam" id="PF07238">
    <property type="entry name" value="PilZ"/>
    <property type="match status" value="1"/>
</dbReference>